<dbReference type="Gene3D" id="3.30.460.10">
    <property type="entry name" value="Beta Polymerase, domain 2"/>
    <property type="match status" value="1"/>
</dbReference>
<dbReference type="InterPro" id="IPR002934">
    <property type="entry name" value="Polymerase_NTP_transf_dom"/>
</dbReference>
<dbReference type="Proteomes" id="UP000605253">
    <property type="component" value="Unassembled WGS sequence"/>
</dbReference>
<dbReference type="SUPFAM" id="SSF46785">
    <property type="entry name" value="Winged helix' DNA-binding domain"/>
    <property type="match status" value="1"/>
</dbReference>
<dbReference type="InterPro" id="IPR011991">
    <property type="entry name" value="ArsR-like_HTH"/>
</dbReference>
<protein>
    <submittedName>
        <fullName evidence="2">ArsR family transcriptional regulator</fullName>
    </submittedName>
</protein>
<evidence type="ECO:0000313" key="2">
    <source>
        <dbReference type="EMBL" id="GGF96191.1"/>
    </source>
</evidence>
<keyword evidence="3" id="KW-1185">Reference proteome</keyword>
<reference evidence="2" key="2">
    <citation type="submission" date="2020-09" db="EMBL/GenBank/DDBJ databases">
        <authorList>
            <person name="Sun Q."/>
            <person name="Zhou Y."/>
        </authorList>
    </citation>
    <scope>NUCLEOTIDE SEQUENCE</scope>
    <source>
        <strain evidence="2">CGMCC 1.12181</strain>
    </source>
</reference>
<dbReference type="InterPro" id="IPR036388">
    <property type="entry name" value="WH-like_DNA-bd_sf"/>
</dbReference>
<feature type="domain" description="Polymerase nucleotidyl transferase" evidence="1">
    <location>
        <begin position="106"/>
        <end position="149"/>
    </location>
</feature>
<accession>A0A917FQL1</accession>
<gene>
    <name evidence="2" type="ORF">GCM10011365_16890</name>
</gene>
<comment type="caution">
    <text evidence="2">The sequence shown here is derived from an EMBL/GenBank/DDBJ whole genome shotgun (WGS) entry which is preliminary data.</text>
</comment>
<sequence>MSIELAEILFKDYRKRILGLLLLHPERVFHVREVARLTGTIAGTTGRELKKLAKAGILLNSKRGNQVTYTANQACPIFKELVSILRKTSGLADVLAEALMPLAGQIEAAFVFGSVATGKANQYSDVDVCVIGDVEYNDVVHALYDAQEFLGREINPQCFSVKEWLSQIEKPNAFFKNLLNNDVIHIIGHRDDIK</sequence>
<dbReference type="GO" id="GO:0006355">
    <property type="term" value="P:regulation of DNA-templated transcription"/>
    <property type="evidence" value="ECO:0007669"/>
    <property type="project" value="UniProtKB-ARBA"/>
</dbReference>
<dbReference type="InterPro" id="IPR043519">
    <property type="entry name" value="NT_sf"/>
</dbReference>
<organism evidence="2 3">
    <name type="scientific">Marinicella pacifica</name>
    <dbReference type="NCBI Taxonomy" id="1171543"/>
    <lineage>
        <taxon>Bacteria</taxon>
        <taxon>Pseudomonadati</taxon>
        <taxon>Pseudomonadota</taxon>
        <taxon>Gammaproteobacteria</taxon>
        <taxon>Lysobacterales</taxon>
        <taxon>Marinicellaceae</taxon>
        <taxon>Marinicella</taxon>
    </lineage>
</organism>
<dbReference type="Pfam" id="PF01909">
    <property type="entry name" value="NTP_transf_2"/>
    <property type="match status" value="1"/>
</dbReference>
<reference evidence="2" key="1">
    <citation type="journal article" date="2014" name="Int. J. Syst. Evol. Microbiol.">
        <title>Complete genome sequence of Corynebacterium casei LMG S-19264T (=DSM 44701T), isolated from a smear-ripened cheese.</title>
        <authorList>
            <consortium name="US DOE Joint Genome Institute (JGI-PGF)"/>
            <person name="Walter F."/>
            <person name="Albersmeier A."/>
            <person name="Kalinowski J."/>
            <person name="Ruckert C."/>
        </authorList>
    </citation>
    <scope>NUCLEOTIDE SEQUENCE</scope>
    <source>
        <strain evidence="2">CGMCC 1.12181</strain>
    </source>
</reference>
<dbReference type="AlphaFoldDB" id="A0A917FQL1"/>
<dbReference type="RefSeq" id="WP_188365292.1">
    <property type="nucleotide sequence ID" value="NZ_BAABJF010000001.1"/>
</dbReference>
<proteinExistence type="predicted"/>
<dbReference type="CDD" id="cd05403">
    <property type="entry name" value="NT_KNTase_like"/>
    <property type="match status" value="1"/>
</dbReference>
<dbReference type="EMBL" id="BMEO01000006">
    <property type="protein sequence ID" value="GGF96191.1"/>
    <property type="molecule type" value="Genomic_DNA"/>
</dbReference>
<dbReference type="InterPro" id="IPR036390">
    <property type="entry name" value="WH_DNA-bd_sf"/>
</dbReference>
<dbReference type="Gene3D" id="1.10.10.10">
    <property type="entry name" value="Winged helix-like DNA-binding domain superfamily/Winged helix DNA-binding domain"/>
    <property type="match status" value="1"/>
</dbReference>
<evidence type="ECO:0000313" key="3">
    <source>
        <dbReference type="Proteomes" id="UP000605253"/>
    </source>
</evidence>
<evidence type="ECO:0000259" key="1">
    <source>
        <dbReference type="Pfam" id="PF01909"/>
    </source>
</evidence>
<dbReference type="SUPFAM" id="SSF81301">
    <property type="entry name" value="Nucleotidyltransferase"/>
    <property type="match status" value="1"/>
</dbReference>
<name>A0A917FQL1_9GAMM</name>
<dbReference type="CDD" id="cd00090">
    <property type="entry name" value="HTH_ARSR"/>
    <property type="match status" value="1"/>
</dbReference>
<dbReference type="GO" id="GO:0016779">
    <property type="term" value="F:nucleotidyltransferase activity"/>
    <property type="evidence" value="ECO:0007669"/>
    <property type="project" value="InterPro"/>
</dbReference>